<evidence type="ECO:0000256" key="9">
    <source>
        <dbReference type="ARBA" id="ARBA00023054"/>
    </source>
</evidence>
<feature type="compositionally biased region" description="Polar residues" evidence="16">
    <location>
        <begin position="533"/>
        <end position="560"/>
    </location>
</feature>
<evidence type="ECO:0000313" key="19">
    <source>
        <dbReference type="Proteomes" id="UP000008711"/>
    </source>
</evidence>
<dbReference type="GO" id="GO:0005828">
    <property type="term" value="C:kinetochore microtubule"/>
    <property type="evidence" value="ECO:0007669"/>
    <property type="project" value="EnsemblMetazoa"/>
</dbReference>
<evidence type="ECO:0000256" key="10">
    <source>
        <dbReference type="ARBA" id="ARBA00023175"/>
    </source>
</evidence>
<dbReference type="CDD" id="cd01367">
    <property type="entry name" value="KISc_KIF2_like"/>
    <property type="match status" value="1"/>
</dbReference>
<dbReference type="FunFam" id="3.40.850.10:FF:000012">
    <property type="entry name" value="Kinesin-like protein"/>
    <property type="match status" value="1"/>
</dbReference>
<evidence type="ECO:0000256" key="11">
    <source>
        <dbReference type="ARBA" id="ARBA00023212"/>
    </source>
</evidence>
<dbReference type="GO" id="GO:0003777">
    <property type="term" value="F:microtubule motor activity"/>
    <property type="evidence" value="ECO:0007669"/>
    <property type="project" value="InterPro"/>
</dbReference>
<dbReference type="PROSITE" id="PS00411">
    <property type="entry name" value="KINESIN_MOTOR_1"/>
    <property type="match status" value="1"/>
</dbReference>
<evidence type="ECO:0000256" key="8">
    <source>
        <dbReference type="ARBA" id="ARBA00022840"/>
    </source>
</evidence>
<dbReference type="InterPro" id="IPR054473">
    <property type="entry name" value="KIF2A-like_N"/>
</dbReference>
<dbReference type="PRINTS" id="PR00380">
    <property type="entry name" value="KINESINHEAVY"/>
</dbReference>
<comment type="subcellular location">
    <subcellularLocation>
        <location evidence="1">Cytoplasm</location>
        <location evidence="1">Cytoskeleton</location>
        <location evidence="1">Spindle pole</location>
    </subcellularLocation>
</comment>
<reference evidence="18 19" key="1">
    <citation type="journal article" date="2007" name="Nature">
        <title>Evolution of genes and genomes on the Drosophila phylogeny.</title>
        <authorList>
            <consortium name="Drosophila 12 Genomes Consortium"/>
            <person name="Clark A.G."/>
            <person name="Eisen M.B."/>
            <person name="Smith D.R."/>
            <person name="Bergman C.M."/>
            <person name="Oliver B."/>
            <person name="Markow T.A."/>
            <person name="Kaufman T.C."/>
            <person name="Kellis M."/>
            <person name="Gelbart W."/>
            <person name="Iyer V.N."/>
            <person name="Pollard D.A."/>
            <person name="Sackton T.B."/>
            <person name="Larracuente A.M."/>
            <person name="Singh N.D."/>
            <person name="Abad J.P."/>
            <person name="Abt D.N."/>
            <person name="Adryan B."/>
            <person name="Aguade M."/>
            <person name="Akashi H."/>
            <person name="Anderson W.W."/>
            <person name="Aquadro C.F."/>
            <person name="Ardell D.H."/>
            <person name="Arguello R."/>
            <person name="Artieri C.G."/>
            <person name="Barbash D.A."/>
            <person name="Barker D."/>
            <person name="Barsanti P."/>
            <person name="Batterham P."/>
            <person name="Batzoglou S."/>
            <person name="Begun D."/>
            <person name="Bhutkar A."/>
            <person name="Blanco E."/>
            <person name="Bosak S.A."/>
            <person name="Bradley R.K."/>
            <person name="Brand A.D."/>
            <person name="Brent M.R."/>
            <person name="Brooks A.N."/>
            <person name="Brown R.H."/>
            <person name="Butlin R.K."/>
            <person name="Caggese C."/>
            <person name="Calvi B.R."/>
            <person name="Bernardo de Carvalho A."/>
            <person name="Caspi A."/>
            <person name="Castrezana S."/>
            <person name="Celniker S.E."/>
            <person name="Chang J.L."/>
            <person name="Chapple C."/>
            <person name="Chatterji S."/>
            <person name="Chinwalla A."/>
            <person name="Civetta A."/>
            <person name="Clifton S.W."/>
            <person name="Comeron J.M."/>
            <person name="Costello J.C."/>
            <person name="Coyne J.A."/>
            <person name="Daub J."/>
            <person name="David R.G."/>
            <person name="Delcher A.L."/>
            <person name="Delehaunty K."/>
            <person name="Do C.B."/>
            <person name="Ebling H."/>
            <person name="Edwards K."/>
            <person name="Eickbush T."/>
            <person name="Evans J.D."/>
            <person name="Filipski A."/>
            <person name="Findeiss S."/>
            <person name="Freyhult E."/>
            <person name="Fulton L."/>
            <person name="Fulton R."/>
            <person name="Garcia A.C."/>
            <person name="Gardiner A."/>
            <person name="Garfield D.A."/>
            <person name="Garvin B.E."/>
            <person name="Gibson G."/>
            <person name="Gilbert D."/>
            <person name="Gnerre S."/>
            <person name="Godfrey J."/>
            <person name="Good R."/>
            <person name="Gotea V."/>
            <person name="Gravely B."/>
            <person name="Greenberg A.J."/>
            <person name="Griffiths-Jones S."/>
            <person name="Gross S."/>
            <person name="Guigo R."/>
            <person name="Gustafson E.A."/>
            <person name="Haerty W."/>
            <person name="Hahn M.W."/>
            <person name="Halligan D.L."/>
            <person name="Halpern A.L."/>
            <person name="Halter G.M."/>
            <person name="Han M.V."/>
            <person name="Heger A."/>
            <person name="Hillier L."/>
            <person name="Hinrichs A.S."/>
            <person name="Holmes I."/>
            <person name="Hoskins R.A."/>
            <person name="Hubisz M.J."/>
            <person name="Hultmark D."/>
            <person name="Huntley M.A."/>
            <person name="Jaffe D.B."/>
            <person name="Jagadeeshan S."/>
            <person name="Jeck W.R."/>
            <person name="Johnson J."/>
            <person name="Jones C.D."/>
            <person name="Jordan W.C."/>
            <person name="Karpen G.H."/>
            <person name="Kataoka E."/>
            <person name="Keightley P.D."/>
            <person name="Kheradpour P."/>
            <person name="Kirkness E.F."/>
            <person name="Koerich L.B."/>
            <person name="Kristiansen K."/>
            <person name="Kudrna D."/>
            <person name="Kulathinal R.J."/>
            <person name="Kumar S."/>
            <person name="Kwok R."/>
            <person name="Lander E."/>
            <person name="Langley C.H."/>
            <person name="Lapoint R."/>
            <person name="Lazzaro B.P."/>
            <person name="Lee S.J."/>
            <person name="Levesque L."/>
            <person name="Li R."/>
            <person name="Lin C.F."/>
            <person name="Lin M.F."/>
            <person name="Lindblad-Toh K."/>
            <person name="Llopart A."/>
            <person name="Long M."/>
            <person name="Low L."/>
            <person name="Lozovsky E."/>
            <person name="Lu J."/>
            <person name="Luo M."/>
            <person name="Machado C.A."/>
            <person name="Makalowski W."/>
            <person name="Marzo M."/>
            <person name="Matsuda M."/>
            <person name="Matzkin L."/>
            <person name="McAllister B."/>
            <person name="McBride C.S."/>
            <person name="McKernan B."/>
            <person name="McKernan K."/>
            <person name="Mendez-Lago M."/>
            <person name="Minx P."/>
            <person name="Mollenhauer M.U."/>
            <person name="Montooth K."/>
            <person name="Mount S.M."/>
            <person name="Mu X."/>
            <person name="Myers E."/>
            <person name="Negre B."/>
            <person name="Newfeld S."/>
            <person name="Nielsen R."/>
            <person name="Noor M.A."/>
            <person name="O'Grady P."/>
            <person name="Pachter L."/>
            <person name="Papaceit M."/>
            <person name="Parisi M.J."/>
            <person name="Parisi M."/>
            <person name="Parts L."/>
            <person name="Pedersen J.S."/>
            <person name="Pesole G."/>
            <person name="Phillippy A.M."/>
            <person name="Ponting C.P."/>
            <person name="Pop M."/>
            <person name="Porcelli D."/>
            <person name="Powell J.R."/>
            <person name="Prohaska S."/>
            <person name="Pruitt K."/>
            <person name="Puig M."/>
            <person name="Quesneville H."/>
            <person name="Ram K.R."/>
            <person name="Rand D."/>
            <person name="Rasmussen M.D."/>
            <person name="Reed L.K."/>
            <person name="Reenan R."/>
            <person name="Reily A."/>
            <person name="Remington K.A."/>
            <person name="Rieger T.T."/>
            <person name="Ritchie M.G."/>
            <person name="Robin C."/>
            <person name="Rogers Y.H."/>
            <person name="Rohde C."/>
            <person name="Rozas J."/>
            <person name="Rubenfield M.J."/>
            <person name="Ruiz A."/>
            <person name="Russo S."/>
            <person name="Salzberg S.L."/>
            <person name="Sanchez-Gracia A."/>
            <person name="Saranga D.J."/>
            <person name="Sato H."/>
            <person name="Schaeffer S.W."/>
            <person name="Schatz M.C."/>
            <person name="Schlenke T."/>
            <person name="Schwartz R."/>
            <person name="Segarra C."/>
            <person name="Singh R.S."/>
            <person name="Sirot L."/>
            <person name="Sirota M."/>
            <person name="Sisneros N.B."/>
            <person name="Smith C.D."/>
            <person name="Smith T.F."/>
            <person name="Spieth J."/>
            <person name="Stage D.E."/>
            <person name="Stark A."/>
            <person name="Stephan W."/>
            <person name="Strausberg R.L."/>
            <person name="Strempel S."/>
            <person name="Sturgill D."/>
            <person name="Sutton G."/>
            <person name="Sutton G.G."/>
            <person name="Tao W."/>
            <person name="Teichmann S."/>
            <person name="Tobari Y.N."/>
            <person name="Tomimura Y."/>
            <person name="Tsolas J.M."/>
            <person name="Valente V.L."/>
            <person name="Venter E."/>
            <person name="Venter J.C."/>
            <person name="Vicario S."/>
            <person name="Vieira F.G."/>
            <person name="Vilella A.J."/>
            <person name="Villasante A."/>
            <person name="Walenz B."/>
            <person name="Wang J."/>
            <person name="Wasserman M."/>
            <person name="Watts T."/>
            <person name="Wilson D."/>
            <person name="Wilson R.K."/>
            <person name="Wing R.A."/>
            <person name="Wolfner M.F."/>
            <person name="Wong A."/>
            <person name="Wong G.K."/>
            <person name="Wu C.I."/>
            <person name="Wu G."/>
            <person name="Yamamoto D."/>
            <person name="Yang H.P."/>
            <person name="Yang S.P."/>
            <person name="Yorke J.A."/>
            <person name="Yoshida K."/>
            <person name="Zdobnov E."/>
            <person name="Zhang P."/>
            <person name="Zhang Y."/>
            <person name="Zimin A.V."/>
            <person name="Baldwin J."/>
            <person name="Abdouelleil A."/>
            <person name="Abdulkadir J."/>
            <person name="Abebe A."/>
            <person name="Abera B."/>
            <person name="Abreu J."/>
            <person name="Acer S.C."/>
            <person name="Aftuck L."/>
            <person name="Alexander A."/>
            <person name="An P."/>
            <person name="Anderson E."/>
            <person name="Anderson S."/>
            <person name="Arachi H."/>
            <person name="Azer M."/>
            <person name="Bachantsang P."/>
            <person name="Barry A."/>
            <person name="Bayul T."/>
            <person name="Berlin A."/>
            <person name="Bessette D."/>
            <person name="Bloom T."/>
            <person name="Blye J."/>
            <person name="Boguslavskiy L."/>
            <person name="Bonnet C."/>
            <person name="Boukhgalter B."/>
            <person name="Bourzgui I."/>
            <person name="Brown A."/>
            <person name="Cahill P."/>
            <person name="Channer S."/>
            <person name="Cheshatsang Y."/>
            <person name="Chuda L."/>
            <person name="Citroen M."/>
            <person name="Collymore A."/>
            <person name="Cooke P."/>
            <person name="Costello M."/>
            <person name="D'Aco K."/>
            <person name="Daza R."/>
            <person name="De Haan G."/>
            <person name="DeGray S."/>
            <person name="DeMaso C."/>
            <person name="Dhargay N."/>
            <person name="Dooley K."/>
            <person name="Dooley E."/>
            <person name="Doricent M."/>
            <person name="Dorje P."/>
            <person name="Dorjee K."/>
            <person name="Dupes A."/>
            <person name="Elong R."/>
            <person name="Falk J."/>
            <person name="Farina A."/>
            <person name="Faro S."/>
            <person name="Ferguson D."/>
            <person name="Fisher S."/>
            <person name="Foley C.D."/>
            <person name="Franke A."/>
            <person name="Friedrich D."/>
            <person name="Gadbois L."/>
            <person name="Gearin G."/>
            <person name="Gearin C.R."/>
            <person name="Giannoukos G."/>
            <person name="Goode T."/>
            <person name="Graham J."/>
            <person name="Grandbois E."/>
            <person name="Grewal S."/>
            <person name="Gyaltsen K."/>
            <person name="Hafez N."/>
            <person name="Hagos B."/>
            <person name="Hall J."/>
            <person name="Henson C."/>
            <person name="Hollinger A."/>
            <person name="Honan T."/>
            <person name="Huard M.D."/>
            <person name="Hughes L."/>
            <person name="Hurhula B."/>
            <person name="Husby M.E."/>
            <person name="Kamat A."/>
            <person name="Kanga B."/>
            <person name="Kashin S."/>
            <person name="Khazanovich D."/>
            <person name="Kisner P."/>
            <person name="Lance K."/>
            <person name="Lara M."/>
            <person name="Lee W."/>
            <person name="Lennon N."/>
            <person name="Letendre F."/>
            <person name="LeVine R."/>
            <person name="Lipovsky A."/>
            <person name="Liu X."/>
            <person name="Liu J."/>
            <person name="Liu S."/>
            <person name="Lokyitsang T."/>
            <person name="Lokyitsang Y."/>
            <person name="Lubonja R."/>
            <person name="Lui A."/>
            <person name="MacDonald P."/>
            <person name="Magnisalis V."/>
            <person name="Maru K."/>
            <person name="Matthews C."/>
            <person name="McCusker W."/>
            <person name="McDonough S."/>
            <person name="Mehta T."/>
            <person name="Meldrim J."/>
            <person name="Meneus L."/>
            <person name="Mihai O."/>
            <person name="Mihalev A."/>
            <person name="Mihova T."/>
            <person name="Mittelman R."/>
            <person name="Mlenga V."/>
            <person name="Montmayeur A."/>
            <person name="Mulrain L."/>
            <person name="Navidi A."/>
            <person name="Naylor J."/>
            <person name="Negash T."/>
            <person name="Nguyen T."/>
            <person name="Nguyen N."/>
            <person name="Nicol R."/>
            <person name="Norbu C."/>
            <person name="Norbu N."/>
            <person name="Novod N."/>
            <person name="O'Neill B."/>
            <person name="Osman S."/>
            <person name="Markiewicz E."/>
            <person name="Oyono O.L."/>
            <person name="Patti C."/>
            <person name="Phunkhang P."/>
            <person name="Pierre F."/>
            <person name="Priest M."/>
            <person name="Raghuraman S."/>
            <person name="Rege F."/>
            <person name="Reyes R."/>
            <person name="Rise C."/>
            <person name="Rogov P."/>
            <person name="Ross K."/>
            <person name="Ryan E."/>
            <person name="Settipalli S."/>
            <person name="Shea T."/>
            <person name="Sherpa N."/>
            <person name="Shi L."/>
            <person name="Shih D."/>
            <person name="Sparrow T."/>
            <person name="Spaulding J."/>
            <person name="Stalker J."/>
            <person name="Stange-Thomann N."/>
            <person name="Stavropoulos S."/>
            <person name="Stone C."/>
            <person name="Strader C."/>
            <person name="Tesfaye S."/>
            <person name="Thomson T."/>
            <person name="Thoulutsang Y."/>
            <person name="Thoulutsang D."/>
            <person name="Topham K."/>
            <person name="Topping I."/>
            <person name="Tsamla T."/>
            <person name="Vassiliev H."/>
            <person name="Vo A."/>
            <person name="Wangchuk T."/>
            <person name="Wangdi T."/>
            <person name="Weiand M."/>
            <person name="Wilkinson J."/>
            <person name="Wilson A."/>
            <person name="Yadav S."/>
            <person name="Young G."/>
            <person name="Yu Q."/>
            <person name="Zembek L."/>
            <person name="Zhong D."/>
            <person name="Zimmer A."/>
            <person name="Zwirko Z."/>
            <person name="Jaffe D.B."/>
            <person name="Alvarez P."/>
            <person name="Brockman W."/>
            <person name="Butler J."/>
            <person name="Chin C."/>
            <person name="Gnerre S."/>
            <person name="Grabherr M."/>
            <person name="Kleber M."/>
            <person name="Mauceli E."/>
            <person name="MacCallum I."/>
        </authorList>
    </citation>
    <scope>NUCLEOTIDE SEQUENCE [LARGE SCALE GENOMIC DNA]</scope>
    <source>
        <strain evidence="18 19">TSC#14021-0224.01</strain>
    </source>
</reference>
<feature type="region of interest" description="Disordered" evidence="16">
    <location>
        <begin position="69"/>
        <end position="91"/>
    </location>
</feature>
<evidence type="ECO:0000256" key="1">
    <source>
        <dbReference type="ARBA" id="ARBA00004647"/>
    </source>
</evidence>
<dbReference type="InterPro" id="IPR027417">
    <property type="entry name" value="P-loop_NTPase"/>
</dbReference>
<dbReference type="Pfam" id="PF22923">
    <property type="entry name" value="KIF2A-like_1st"/>
    <property type="match status" value="1"/>
</dbReference>
<keyword evidence="8 14" id="KW-0067">ATP-binding</keyword>
<dbReference type="InterPro" id="IPR027640">
    <property type="entry name" value="Kinesin-like_fam"/>
</dbReference>
<feature type="region of interest" description="Disordered" evidence="16">
    <location>
        <begin position="521"/>
        <end position="606"/>
    </location>
</feature>
<keyword evidence="19" id="KW-1185">Reference proteome</keyword>
<dbReference type="EMBL" id="CH954179">
    <property type="protein sequence ID" value="EDV56753.1"/>
    <property type="molecule type" value="Genomic_DNA"/>
</dbReference>
<evidence type="ECO:0000256" key="13">
    <source>
        <dbReference type="ARBA" id="ARBA00061030"/>
    </source>
</evidence>
<keyword evidence="4 15" id="KW-0493">Microtubule</keyword>
<dbReference type="GO" id="GO:0007018">
    <property type="term" value="P:microtubule-based movement"/>
    <property type="evidence" value="ECO:0007669"/>
    <property type="project" value="InterPro"/>
</dbReference>
<dbReference type="GO" id="GO:0008017">
    <property type="term" value="F:microtubule binding"/>
    <property type="evidence" value="ECO:0007669"/>
    <property type="project" value="InterPro"/>
</dbReference>
<evidence type="ECO:0000313" key="18">
    <source>
        <dbReference type="EMBL" id="EDV56753.1"/>
    </source>
</evidence>
<dbReference type="OMA" id="NWDTARM"/>
<dbReference type="PANTHER" id="PTHR47971:SF8">
    <property type="entry name" value="KINESIN-LIKE PROTEIN"/>
    <property type="match status" value="1"/>
</dbReference>
<evidence type="ECO:0000256" key="3">
    <source>
        <dbReference type="ARBA" id="ARBA00022618"/>
    </source>
</evidence>
<protein>
    <recommendedName>
        <fullName evidence="15">Kinesin-like protein</fullName>
    </recommendedName>
</protein>
<dbReference type="eggNOG" id="KOG0246">
    <property type="taxonomic scope" value="Eukaryota"/>
</dbReference>
<name>B3NP90_DROER</name>
<dbReference type="GO" id="GO:0005524">
    <property type="term" value="F:ATP binding"/>
    <property type="evidence" value="ECO:0007669"/>
    <property type="project" value="UniProtKB-UniRule"/>
</dbReference>
<dbReference type="InterPro" id="IPR019821">
    <property type="entry name" value="Kinesin_motor_CS"/>
</dbReference>
<evidence type="ECO:0000256" key="15">
    <source>
        <dbReference type="RuleBase" id="RU000394"/>
    </source>
</evidence>
<dbReference type="InterPro" id="IPR001752">
    <property type="entry name" value="Kinesin_motor_dom"/>
</dbReference>
<feature type="compositionally biased region" description="Basic and acidic residues" evidence="16">
    <location>
        <begin position="123"/>
        <end position="148"/>
    </location>
</feature>
<sequence>MDQLSIKQKVFIRRSDGRVHLAEIIKLEGGSTNLVTVEWPEGHTVRGKDLPLELVVLMNPQIFDLPRCSGNATSANQTASIPPRSMKERMAEGSLLPGLAAATPRQLTPSVREDDVVHQIERMRKEREQRREVQARTRQEREQVKSEDPGNPNWEIAKMIRAQRVQMESQPVKSCIPNGRAKGHQIVVCVRKRPLRRKELTDREVDVVTIPSKDTLVVHEPRKHVNLVKFLENHSFRFDYVFNEDCSNATVYEFTARPLIKHIFEGGMATCFAYGQTGSGKTHTMGGRFPGSQQSSMDGIYGMAAKDVFSTLKTAPYSRLKLKVTCSFFEIYGTRVYDLLMPGKPQLRVLEDGKQQVQVVGLTQNAVKNTADVLNLLEMGNSVRTSGQTSANSKSSRSHAVFQIVLRSEANQRIHGKFSLIDLAGNERGADNSSADRVTRLEGSEINKSLLVLKECIRALGRQSSHLPFRGSKLTQVLRDSFIGGKKVKTCMIAMISPGLHSVEHTLNTLRYADRVKELSVESMSPKRMQGPSLESTSMPDIISQSPSKRLFPSASSTSLRGAGNPAQKELNTTNDLNRAQKQESKPTSPTTGRQLIRRKGRSAQEVSMMLAKSLAEFRGRNFP</sequence>
<keyword evidence="3" id="KW-0132">Cell division</keyword>
<dbReference type="SMART" id="SM00129">
    <property type="entry name" value="KISc"/>
    <property type="match status" value="1"/>
</dbReference>
<dbReference type="KEGG" id="der:6547877"/>
<dbReference type="AlphaFoldDB" id="B3NP90"/>
<feature type="compositionally biased region" description="Polar residues" evidence="16">
    <location>
        <begin position="70"/>
        <end position="80"/>
    </location>
</feature>
<keyword evidence="7" id="KW-0159">Chromosome partition</keyword>
<dbReference type="GO" id="GO:0051301">
    <property type="term" value="P:cell division"/>
    <property type="evidence" value="ECO:0007669"/>
    <property type="project" value="UniProtKB-KW"/>
</dbReference>
<evidence type="ECO:0000256" key="14">
    <source>
        <dbReference type="PROSITE-ProRule" id="PRU00283"/>
    </source>
</evidence>
<feature type="region of interest" description="Disordered" evidence="16">
    <location>
        <begin position="123"/>
        <end position="153"/>
    </location>
</feature>
<gene>
    <name evidence="18" type="primary">Dere\GG20064</name>
    <name evidence="18" type="synonym">dere_GLEANR_4894</name>
    <name evidence="18" type="synonym">GG20064</name>
    <name evidence="18" type="ORF">Dere_GG20064</name>
</gene>
<keyword evidence="2" id="KW-0963">Cytoplasm</keyword>
<dbReference type="Proteomes" id="UP000008711">
    <property type="component" value="Unassembled WGS sequence"/>
</dbReference>
<dbReference type="HOGENOM" id="CLU_001485_19_1_1"/>
<accession>B3NP90</accession>
<evidence type="ECO:0000256" key="5">
    <source>
        <dbReference type="ARBA" id="ARBA00022741"/>
    </source>
</evidence>
<keyword evidence="10 14" id="KW-0505">Motor protein</keyword>
<organism evidence="18 19">
    <name type="scientific">Drosophila erecta</name>
    <name type="common">Fruit fly</name>
    <dbReference type="NCBI Taxonomy" id="7220"/>
    <lineage>
        <taxon>Eukaryota</taxon>
        <taxon>Metazoa</taxon>
        <taxon>Ecdysozoa</taxon>
        <taxon>Arthropoda</taxon>
        <taxon>Hexapoda</taxon>
        <taxon>Insecta</taxon>
        <taxon>Pterygota</taxon>
        <taxon>Neoptera</taxon>
        <taxon>Endopterygota</taxon>
        <taxon>Diptera</taxon>
        <taxon>Brachycera</taxon>
        <taxon>Muscomorpha</taxon>
        <taxon>Ephydroidea</taxon>
        <taxon>Drosophilidae</taxon>
        <taxon>Drosophila</taxon>
        <taxon>Sophophora</taxon>
    </lineage>
</organism>
<keyword evidence="12" id="KW-0131">Cell cycle</keyword>
<evidence type="ECO:0000256" key="12">
    <source>
        <dbReference type="ARBA" id="ARBA00023306"/>
    </source>
</evidence>
<evidence type="ECO:0000256" key="2">
    <source>
        <dbReference type="ARBA" id="ARBA00022490"/>
    </source>
</evidence>
<dbReference type="PROSITE" id="PS50067">
    <property type="entry name" value="KINESIN_MOTOR_2"/>
    <property type="match status" value="1"/>
</dbReference>
<reference evidence="18 19" key="2">
    <citation type="journal article" date="2008" name="Bioinformatics">
        <title>Assembly reconciliation.</title>
        <authorList>
            <person name="Zimin A.V."/>
            <person name="Smith D.R."/>
            <person name="Sutton G."/>
            <person name="Yorke J.A."/>
        </authorList>
    </citation>
    <scope>NUCLEOTIDE SEQUENCE [LARGE SCALE GENOMIC DNA]</scope>
    <source>
        <strain evidence="18 19">TSC#14021-0224.01</strain>
    </source>
</reference>
<evidence type="ECO:0000256" key="6">
    <source>
        <dbReference type="ARBA" id="ARBA00022776"/>
    </source>
</evidence>
<keyword evidence="5 14" id="KW-0547">Nucleotide-binding</keyword>
<evidence type="ECO:0000259" key="17">
    <source>
        <dbReference type="PROSITE" id="PS50067"/>
    </source>
</evidence>
<evidence type="ECO:0000256" key="16">
    <source>
        <dbReference type="SAM" id="MobiDB-lite"/>
    </source>
</evidence>
<dbReference type="GO" id="GO:0007019">
    <property type="term" value="P:microtubule depolymerization"/>
    <property type="evidence" value="ECO:0007669"/>
    <property type="project" value="TreeGrafter"/>
</dbReference>
<dbReference type="Pfam" id="PF00225">
    <property type="entry name" value="Kinesin"/>
    <property type="match status" value="1"/>
</dbReference>
<dbReference type="PANTHER" id="PTHR47971">
    <property type="entry name" value="KINESIN-RELATED PROTEIN 6"/>
    <property type="match status" value="1"/>
</dbReference>
<dbReference type="OrthoDB" id="3176171at2759"/>
<dbReference type="Gene3D" id="3.40.850.10">
    <property type="entry name" value="Kinesin motor domain"/>
    <property type="match status" value="1"/>
</dbReference>
<keyword evidence="6" id="KW-0498">Mitosis</keyword>
<feature type="binding site" evidence="14">
    <location>
        <begin position="275"/>
        <end position="282"/>
    </location>
    <ligand>
        <name>ATP</name>
        <dbReference type="ChEBI" id="CHEBI:30616"/>
    </ligand>
</feature>
<dbReference type="PhylomeDB" id="B3NP90"/>
<keyword evidence="9" id="KW-0175">Coiled coil</keyword>
<evidence type="ECO:0000256" key="4">
    <source>
        <dbReference type="ARBA" id="ARBA00022701"/>
    </source>
</evidence>
<feature type="domain" description="Kinesin motor" evidence="17">
    <location>
        <begin position="185"/>
        <end position="519"/>
    </location>
</feature>
<proteinExistence type="inferred from homology"/>
<keyword evidence="11" id="KW-0206">Cytoskeleton</keyword>
<dbReference type="GO" id="GO:0000922">
    <property type="term" value="C:spindle pole"/>
    <property type="evidence" value="ECO:0007669"/>
    <property type="project" value="UniProtKB-SubCell"/>
</dbReference>
<dbReference type="InterPro" id="IPR036961">
    <property type="entry name" value="Kinesin_motor_dom_sf"/>
</dbReference>
<dbReference type="GO" id="GO:0007059">
    <property type="term" value="P:chromosome segregation"/>
    <property type="evidence" value="ECO:0007669"/>
    <property type="project" value="UniProtKB-KW"/>
</dbReference>
<comment type="similarity">
    <text evidence="13">Belongs to the TRAFAC class myosin-kinesin ATPase superfamily. Kinesin family. KIN-13 subfamily.</text>
</comment>
<dbReference type="SUPFAM" id="SSF52540">
    <property type="entry name" value="P-loop containing nucleoside triphosphate hydrolases"/>
    <property type="match status" value="1"/>
</dbReference>
<evidence type="ECO:0000256" key="7">
    <source>
        <dbReference type="ARBA" id="ARBA00022829"/>
    </source>
</evidence>